<keyword evidence="3" id="KW-1185">Reference proteome</keyword>
<sequence length="467" mass="53279">MNQPQSSGLRCSSCKSARTDAWYVNKKTEFKLLCNFCCDKSKFTDPRDWVGLCLHCFKQEAAYPVYICGVKQYTCCECYIRNKRRKNGETTPSEVLFVEQGVKEFEKVVEGRNKNVEELSIEFESEIREAENAHDVHRNEFFRKLGETLAGLEPRLMCNDLHIEIRTPLDLLPIIGNISSENFTDLVISSNSDELFEMRDVVELPHWKQLIYLRFRWLSSLSLSDITHIPNAPFLIPSPNVEDIMSFVEACRESPNELSHTIMANTDIAPVAQQLKPLGTQYTIGGTIIGRIPRRFGGYINDNASQMHNPSEKLYLMYPPDRRGIRPLMCEPIVCCIPNGCNHCATAAVLIVALIHNHKYYVTSTKAMMSSTSTERMQTSASGMCVMSAIDNTAVARRLRGLGRQTWVDERIQGRIPLIADEHLDVWTAFDELQKVYPTITWHEVENAFTALRLEKIPDPVNNRRGF</sequence>
<evidence type="ECO:0000313" key="3">
    <source>
        <dbReference type="Proteomes" id="UP000829354"/>
    </source>
</evidence>
<dbReference type="Proteomes" id="UP000829354">
    <property type="component" value="Chromosome X"/>
</dbReference>
<organism evidence="2 3">
    <name type="scientific">Caenorhabditis briggsae</name>
    <dbReference type="NCBI Taxonomy" id="6238"/>
    <lineage>
        <taxon>Eukaryota</taxon>
        <taxon>Metazoa</taxon>
        <taxon>Ecdysozoa</taxon>
        <taxon>Nematoda</taxon>
        <taxon>Chromadorea</taxon>
        <taxon>Rhabditida</taxon>
        <taxon>Rhabditina</taxon>
        <taxon>Rhabditomorpha</taxon>
        <taxon>Rhabditoidea</taxon>
        <taxon>Rhabditidae</taxon>
        <taxon>Peloderinae</taxon>
        <taxon>Caenorhabditis</taxon>
    </lineage>
</organism>
<proteinExistence type="predicted"/>
<accession>A0AAE9FD29</accession>
<evidence type="ECO:0000313" key="2">
    <source>
        <dbReference type="EMBL" id="UMM40564.1"/>
    </source>
</evidence>
<evidence type="ECO:0000256" key="1">
    <source>
        <dbReference type="SAM" id="Coils"/>
    </source>
</evidence>
<dbReference type="EMBL" id="CP092625">
    <property type="protein sequence ID" value="UMM40564.1"/>
    <property type="molecule type" value="Genomic_DNA"/>
</dbReference>
<keyword evidence="1" id="KW-0175">Coiled coil</keyword>
<reference evidence="2 3" key="1">
    <citation type="submission" date="2022-04" db="EMBL/GenBank/DDBJ databases">
        <title>Chromosome-level reference genomes for two strains of Caenorhabditis briggsae: an improved platform for comparative genomics.</title>
        <authorList>
            <person name="Stevens L."/>
            <person name="Andersen E."/>
        </authorList>
    </citation>
    <scope>NUCLEOTIDE SEQUENCE [LARGE SCALE GENOMIC DNA]</scope>
    <source>
        <strain evidence="2">VX34</strain>
        <tissue evidence="2">Whole-organism</tissue>
    </source>
</reference>
<dbReference type="AlphaFoldDB" id="A0AAE9FD29"/>
<name>A0AAE9FD29_CAEBR</name>
<feature type="coiled-coil region" evidence="1">
    <location>
        <begin position="113"/>
        <end position="140"/>
    </location>
</feature>
<gene>
    <name evidence="2" type="ORF">L5515_017140</name>
</gene>
<protein>
    <submittedName>
        <fullName evidence="2">Uncharacterized protein</fullName>
    </submittedName>
</protein>